<accession>A0A1H7GKX5</accession>
<dbReference type="InterPro" id="IPR020084">
    <property type="entry name" value="NUDIX_hydrolase_CS"/>
</dbReference>
<dbReference type="Proteomes" id="UP000198620">
    <property type="component" value="Unassembled WGS sequence"/>
</dbReference>
<dbReference type="NCBIfam" id="NF006961">
    <property type="entry name" value="PRK09438.1"/>
    <property type="match status" value="1"/>
</dbReference>
<dbReference type="InterPro" id="IPR003564">
    <property type="entry name" value="DHNTPase"/>
</dbReference>
<sequence>MRAGLIGNSEQNRFSVTRFSGGKMYKIPVSVLVVIHTPDMQVLLLERADHPGYWQSVTGSQNEGETLVQTAVREVAEETGLDASGYPLIDCGIQNEYEIYEEWRWRYAPEVTHNTEHVFGLLVPEPVPVKLAAREHLDFVWLPWREAMEKVFSPSNAEAIRRLALSSECSPTNQPEPGTQEN</sequence>
<evidence type="ECO:0000256" key="3">
    <source>
        <dbReference type="PIRSR" id="PIRSR603564-2"/>
    </source>
</evidence>
<keyword evidence="3" id="KW-0479">Metal-binding</keyword>
<dbReference type="STRING" id="1233.SAMN05216387_101309"/>
<dbReference type="CDD" id="cd04664">
    <property type="entry name" value="NUDIX_DHNTPase_like"/>
    <property type="match status" value="1"/>
</dbReference>
<dbReference type="InterPro" id="IPR000086">
    <property type="entry name" value="NUDIX_hydrolase_dom"/>
</dbReference>
<dbReference type="GO" id="GO:0008828">
    <property type="term" value="F:dATP diphosphatase activity"/>
    <property type="evidence" value="ECO:0007669"/>
    <property type="project" value="InterPro"/>
</dbReference>
<dbReference type="EMBL" id="FOBH01000001">
    <property type="protein sequence ID" value="SEK38704.1"/>
    <property type="molecule type" value="Genomic_DNA"/>
</dbReference>
<gene>
    <name evidence="5" type="ORF">SAMN05216387_101309</name>
</gene>
<dbReference type="Pfam" id="PF00293">
    <property type="entry name" value="NUDIX"/>
    <property type="match status" value="1"/>
</dbReference>
<keyword evidence="6" id="KW-1185">Reference proteome</keyword>
<dbReference type="InterPro" id="IPR015797">
    <property type="entry name" value="NUDIX_hydrolase-like_dom_sf"/>
</dbReference>
<feature type="binding site" evidence="3">
    <location>
        <position position="74"/>
    </location>
    <ligand>
        <name>Mg(2+)</name>
        <dbReference type="ChEBI" id="CHEBI:18420"/>
    </ligand>
</feature>
<feature type="binding site" evidence="2">
    <location>
        <position position="47"/>
    </location>
    <ligand>
        <name>substrate</name>
    </ligand>
</feature>
<reference evidence="5 6" key="1">
    <citation type="submission" date="2016-10" db="EMBL/GenBank/DDBJ databases">
        <authorList>
            <person name="de Groot N.N."/>
        </authorList>
    </citation>
    <scope>NUCLEOTIDE SEQUENCE [LARGE SCALE GENOMIC DNA]</scope>
    <source>
        <strain evidence="5 6">Nv1</strain>
    </source>
</reference>
<dbReference type="PANTHER" id="PTHR43736:SF1">
    <property type="entry name" value="DIHYDRONEOPTERIN TRIPHOSPHATE DIPHOSPHATASE"/>
    <property type="match status" value="1"/>
</dbReference>
<feature type="binding site" evidence="2">
    <location>
        <position position="58"/>
    </location>
    <ligand>
        <name>substrate</name>
    </ligand>
</feature>
<dbReference type="PROSITE" id="PS00893">
    <property type="entry name" value="NUDIX_BOX"/>
    <property type="match status" value="1"/>
</dbReference>
<proteinExistence type="predicted"/>
<dbReference type="SUPFAM" id="SSF55811">
    <property type="entry name" value="Nudix"/>
    <property type="match status" value="1"/>
</dbReference>
<dbReference type="AlphaFoldDB" id="A0A1H7GKX5"/>
<evidence type="ECO:0000256" key="1">
    <source>
        <dbReference type="ARBA" id="ARBA00022801"/>
    </source>
</evidence>
<feature type="domain" description="Nudix hydrolase" evidence="4">
    <location>
        <begin position="24"/>
        <end position="164"/>
    </location>
</feature>
<evidence type="ECO:0000259" key="4">
    <source>
        <dbReference type="PROSITE" id="PS51462"/>
    </source>
</evidence>
<keyword evidence="3" id="KW-0460">Magnesium</keyword>
<dbReference type="GO" id="GO:0019177">
    <property type="term" value="F:dihydroneopterin triphosphate pyrophosphohydrolase activity"/>
    <property type="evidence" value="ECO:0007669"/>
    <property type="project" value="InterPro"/>
</dbReference>
<evidence type="ECO:0000256" key="2">
    <source>
        <dbReference type="PIRSR" id="PIRSR603564-1"/>
    </source>
</evidence>
<feature type="binding site" evidence="3">
    <location>
        <position position="78"/>
    </location>
    <ligand>
        <name>Mg(2+)</name>
        <dbReference type="ChEBI" id="CHEBI:18420"/>
    </ligand>
</feature>
<evidence type="ECO:0000313" key="6">
    <source>
        <dbReference type="Proteomes" id="UP000198620"/>
    </source>
</evidence>
<dbReference type="Gene3D" id="3.90.79.10">
    <property type="entry name" value="Nucleoside Triphosphate Pyrophosphohydrolase"/>
    <property type="match status" value="1"/>
</dbReference>
<comment type="cofactor">
    <cofactor evidence="3">
        <name>Mg(2+)</name>
        <dbReference type="ChEBI" id="CHEBI:18420"/>
    </cofactor>
    <text evidence="3">Binds 1 Mg(2+) ion per subunit.</text>
</comment>
<dbReference type="PRINTS" id="PR01404">
    <property type="entry name" value="NPPPHYDRLASE"/>
</dbReference>
<protein>
    <submittedName>
        <fullName evidence="5">Dihydroneopterin triphosphate pyrophosphatase</fullName>
    </submittedName>
</protein>
<keyword evidence="1" id="KW-0378">Hydrolase</keyword>
<dbReference type="GO" id="GO:0046872">
    <property type="term" value="F:metal ion binding"/>
    <property type="evidence" value="ECO:0007669"/>
    <property type="project" value="UniProtKB-KW"/>
</dbReference>
<feature type="binding site" evidence="3">
    <location>
        <position position="135"/>
    </location>
    <ligand>
        <name>Mg(2+)</name>
        <dbReference type="ChEBI" id="CHEBI:18420"/>
    </ligand>
</feature>
<feature type="binding site" evidence="2">
    <location>
        <position position="26"/>
    </location>
    <ligand>
        <name>substrate</name>
    </ligand>
</feature>
<dbReference type="PANTHER" id="PTHR43736">
    <property type="entry name" value="ADP-RIBOSE PYROPHOSPHATASE"/>
    <property type="match status" value="1"/>
</dbReference>
<dbReference type="PROSITE" id="PS51462">
    <property type="entry name" value="NUDIX"/>
    <property type="match status" value="1"/>
</dbReference>
<dbReference type="GO" id="GO:0046656">
    <property type="term" value="P:folic acid biosynthetic process"/>
    <property type="evidence" value="ECO:0007669"/>
    <property type="project" value="InterPro"/>
</dbReference>
<name>A0A1H7GKX5_9PROT</name>
<organism evidence="5 6">
    <name type="scientific">Nitrosovibrio tenuis</name>
    <dbReference type="NCBI Taxonomy" id="1233"/>
    <lineage>
        <taxon>Bacteria</taxon>
        <taxon>Pseudomonadati</taxon>
        <taxon>Pseudomonadota</taxon>
        <taxon>Betaproteobacteria</taxon>
        <taxon>Nitrosomonadales</taxon>
        <taxon>Nitrosomonadaceae</taxon>
        <taxon>Nitrosovibrio</taxon>
    </lineage>
</organism>
<evidence type="ECO:0000313" key="5">
    <source>
        <dbReference type="EMBL" id="SEK38704.1"/>
    </source>
</evidence>
<feature type="binding site" evidence="2">
    <location>
        <position position="153"/>
    </location>
    <ligand>
        <name>substrate</name>
    </ligand>
</feature>